<evidence type="ECO:0000256" key="4">
    <source>
        <dbReference type="SAM" id="MobiDB-lite"/>
    </source>
</evidence>
<comment type="caution">
    <text evidence="6">The sequence shown here is derived from an EMBL/GenBank/DDBJ whole genome shotgun (WGS) entry which is preliminary data.</text>
</comment>
<evidence type="ECO:0000259" key="5">
    <source>
        <dbReference type="PROSITE" id="PS51755"/>
    </source>
</evidence>
<dbReference type="GO" id="GO:0000160">
    <property type="term" value="P:phosphorelay signal transduction system"/>
    <property type="evidence" value="ECO:0007669"/>
    <property type="project" value="InterPro"/>
</dbReference>
<dbReference type="RefSeq" id="WP_183661245.1">
    <property type="nucleotide sequence ID" value="NZ_JACIBV010000002.1"/>
</dbReference>
<dbReference type="InterPro" id="IPR011990">
    <property type="entry name" value="TPR-like_helical_dom_sf"/>
</dbReference>
<keyword evidence="7" id="KW-1185">Reference proteome</keyword>
<dbReference type="CDD" id="cd15831">
    <property type="entry name" value="BTAD"/>
    <property type="match status" value="1"/>
</dbReference>
<dbReference type="SMART" id="SM00862">
    <property type="entry name" value="Trans_reg_C"/>
    <property type="match status" value="1"/>
</dbReference>
<dbReference type="Pfam" id="PF03704">
    <property type="entry name" value="BTAD"/>
    <property type="match status" value="1"/>
</dbReference>
<dbReference type="Gene3D" id="1.10.10.10">
    <property type="entry name" value="Winged helix-like DNA-binding domain superfamily/Winged helix DNA-binding domain"/>
    <property type="match status" value="1"/>
</dbReference>
<dbReference type="InterPro" id="IPR016032">
    <property type="entry name" value="Sig_transdc_resp-reg_C-effctor"/>
</dbReference>
<evidence type="ECO:0000256" key="3">
    <source>
        <dbReference type="PROSITE-ProRule" id="PRU01091"/>
    </source>
</evidence>
<dbReference type="GeneID" id="95395131"/>
<dbReference type="SUPFAM" id="SSF46894">
    <property type="entry name" value="C-terminal effector domain of the bipartite response regulators"/>
    <property type="match status" value="1"/>
</dbReference>
<evidence type="ECO:0000313" key="7">
    <source>
        <dbReference type="Proteomes" id="UP000579945"/>
    </source>
</evidence>
<evidence type="ECO:0000313" key="6">
    <source>
        <dbReference type="EMBL" id="MBB3733164.1"/>
    </source>
</evidence>
<feature type="region of interest" description="Disordered" evidence="4">
    <location>
        <begin position="948"/>
        <end position="983"/>
    </location>
</feature>
<dbReference type="Proteomes" id="UP000579945">
    <property type="component" value="Unassembled WGS sequence"/>
</dbReference>
<dbReference type="InterPro" id="IPR001867">
    <property type="entry name" value="OmpR/PhoB-type_DNA-bd"/>
</dbReference>
<dbReference type="SUPFAM" id="SSF52540">
    <property type="entry name" value="P-loop containing nucleoside triphosphate hydrolases"/>
    <property type="match status" value="1"/>
</dbReference>
<dbReference type="EMBL" id="JACIBV010000002">
    <property type="protein sequence ID" value="MBB3733164.1"/>
    <property type="molecule type" value="Genomic_DNA"/>
</dbReference>
<evidence type="ECO:0000256" key="1">
    <source>
        <dbReference type="ARBA" id="ARBA00005820"/>
    </source>
</evidence>
<organism evidence="6 7">
    <name type="scientific">Nonomuraea dietziae</name>
    <dbReference type="NCBI Taxonomy" id="65515"/>
    <lineage>
        <taxon>Bacteria</taxon>
        <taxon>Bacillati</taxon>
        <taxon>Actinomycetota</taxon>
        <taxon>Actinomycetes</taxon>
        <taxon>Streptosporangiales</taxon>
        <taxon>Streptosporangiaceae</taxon>
        <taxon>Nonomuraea</taxon>
    </lineage>
</organism>
<dbReference type="GO" id="GO:0003677">
    <property type="term" value="F:DNA binding"/>
    <property type="evidence" value="ECO:0007669"/>
    <property type="project" value="UniProtKB-UniRule"/>
</dbReference>
<comment type="similarity">
    <text evidence="1">Belongs to the AfsR/DnrI/RedD regulatory family.</text>
</comment>
<dbReference type="Gene3D" id="3.40.50.300">
    <property type="entry name" value="P-loop containing nucleotide triphosphate hydrolases"/>
    <property type="match status" value="1"/>
</dbReference>
<sequence length="983" mass="105992">MRFAILGPLEVHTEDGTPVRVRERKVRTLLADLLAHEGQVVPADRLIDDLWGDTPPTDAHAALQTKIWHLRRALEAAEPGARDLVVSQAPGYALRAVHLDATRFRALLGEGRLDEALALWRGPALADHADEPFAAAAITHLEELRLTALEDQAEQRLAQGHPVELAALVAQHPLRERLRALHMRALYLAGRQSEALDAFTQARTLLADELGLDPGPELTALHEAILRQDPALQPPRSDLPAALTDLVGRDDAVREVRAALERSRLVTLTGPGGVGKTRLAIEAARAHPNAHLVELADTDDPAQAVAQALRLPDTTDLTTALHARHPTLLVLDNCEHLIEATADLGATLLRRVPALRILATSREPLAVPGEHPWPVPPLDPAAAAELLLTRAPSLTPGDAAALVPHLDGIPLAIELAATRARALGADALAERLQHHLLTAEQRGTPPRQRTLRAVIDWSWDLLTEPERVVLRRFAVHADGCALDAAEHTCAEPHIDVADILARLVDRSLLSPGPRHRLLQSVKAYGLERLREAGELGAVRERHTAYYTALAEQADPHLRGPGQRQWLATLDAESANLRAALDHAPADHAHRLVDALAWYWFLRGRLTEARRHLARALRQGPNARTAAWQAAFTLLSGEPADAGAALALFHDDPAGLARAQWSLAFAQRGIGDDTVHLTDAALAAYRDLGDAWGTAAALSTRAAKALQSGDLLSLHRDAQAALDAFRAVGDRWGQSRAADLLATHAEITGDYARATALRTEGLRLAEELGLASEISWRLSSLGRIALLTGDHDRSRELHTRAGRLAAEQANKPAEEFAQTGLALTARRQGHLDEAETHLRAWLDWMRRLDARPGSALVLAELGFVAEQRGDHAGALDLHLQGLAAARASGDPRAVALALEGLAGAHSLAGRHDLAARLLATAAATRRAVGAPLPAAERGDVDRIEARVRQARGTADAAPLTLEEISGVEEHRSPPVTRSTGRRRP</sequence>
<accession>A0A7W5YUF8</accession>
<dbReference type="PROSITE" id="PS51755">
    <property type="entry name" value="OMPR_PHOB"/>
    <property type="match status" value="1"/>
</dbReference>
<protein>
    <submittedName>
        <fullName evidence="6">Putative ATPase/DNA-binding SARP family transcriptional activator</fullName>
    </submittedName>
</protein>
<evidence type="ECO:0000256" key="2">
    <source>
        <dbReference type="ARBA" id="ARBA00023125"/>
    </source>
</evidence>
<dbReference type="InterPro" id="IPR005158">
    <property type="entry name" value="BTAD"/>
</dbReference>
<feature type="domain" description="OmpR/PhoB-type" evidence="5">
    <location>
        <begin position="1"/>
        <end position="96"/>
    </location>
</feature>
<dbReference type="InterPro" id="IPR036388">
    <property type="entry name" value="WH-like_DNA-bd_sf"/>
</dbReference>
<dbReference type="Gene3D" id="1.25.40.10">
    <property type="entry name" value="Tetratricopeptide repeat domain"/>
    <property type="match status" value="2"/>
</dbReference>
<proteinExistence type="inferred from homology"/>
<dbReference type="SUPFAM" id="SSF48452">
    <property type="entry name" value="TPR-like"/>
    <property type="match status" value="2"/>
</dbReference>
<dbReference type="SMART" id="SM01043">
    <property type="entry name" value="BTAD"/>
    <property type="match status" value="1"/>
</dbReference>
<dbReference type="AlphaFoldDB" id="A0A7W5YUF8"/>
<gene>
    <name evidence="6" type="ORF">FHR33_009111</name>
</gene>
<name>A0A7W5YUF8_9ACTN</name>
<keyword evidence="2 3" id="KW-0238">DNA-binding</keyword>
<dbReference type="InterPro" id="IPR027417">
    <property type="entry name" value="P-loop_NTPase"/>
</dbReference>
<feature type="DNA-binding region" description="OmpR/PhoB-type" evidence="3">
    <location>
        <begin position="1"/>
        <end position="96"/>
    </location>
</feature>
<dbReference type="Pfam" id="PF00486">
    <property type="entry name" value="Trans_reg_C"/>
    <property type="match status" value="1"/>
</dbReference>
<reference evidence="6 7" key="1">
    <citation type="submission" date="2020-08" db="EMBL/GenBank/DDBJ databases">
        <title>Sequencing the genomes of 1000 actinobacteria strains.</title>
        <authorList>
            <person name="Klenk H.-P."/>
        </authorList>
    </citation>
    <scope>NUCLEOTIDE SEQUENCE [LARGE SCALE GENOMIC DNA]</scope>
    <source>
        <strain evidence="6 7">DSM 44320</strain>
    </source>
</reference>
<dbReference type="PANTHER" id="PTHR47691">
    <property type="entry name" value="REGULATOR-RELATED"/>
    <property type="match status" value="1"/>
</dbReference>
<dbReference type="PANTHER" id="PTHR47691:SF3">
    <property type="entry name" value="HTH-TYPE TRANSCRIPTIONAL REGULATOR RV0890C-RELATED"/>
    <property type="match status" value="1"/>
</dbReference>
<dbReference type="GO" id="GO:0006355">
    <property type="term" value="P:regulation of DNA-templated transcription"/>
    <property type="evidence" value="ECO:0007669"/>
    <property type="project" value="InterPro"/>
</dbReference>